<dbReference type="Gene3D" id="3.40.50.2000">
    <property type="entry name" value="Glycogen Phosphorylase B"/>
    <property type="match status" value="1"/>
</dbReference>
<dbReference type="PANTHER" id="PTHR44998">
    <property type="match status" value="1"/>
</dbReference>
<reference evidence="6 7" key="1">
    <citation type="submission" date="2016-10" db="EMBL/GenBank/DDBJ databases">
        <authorList>
            <person name="de Groot N.N."/>
        </authorList>
    </citation>
    <scope>NUCLEOTIDE SEQUENCE [LARGE SCALE GENOMIC DNA]</scope>
    <source>
        <strain evidence="6 7">LMG 2247</strain>
    </source>
</reference>
<dbReference type="EMBL" id="FNCJ01000004">
    <property type="protein sequence ID" value="SDG57238.1"/>
    <property type="molecule type" value="Genomic_DNA"/>
</dbReference>
<evidence type="ECO:0000256" key="3">
    <source>
        <dbReference type="ARBA" id="ARBA00022737"/>
    </source>
</evidence>
<proteinExistence type="predicted"/>
<evidence type="ECO:0000313" key="6">
    <source>
        <dbReference type="EMBL" id="SDG57238.1"/>
    </source>
</evidence>
<gene>
    <name evidence="6" type="ORF">SAMN05216466_1045</name>
</gene>
<evidence type="ECO:0000256" key="1">
    <source>
        <dbReference type="ARBA" id="ARBA00004922"/>
    </source>
</evidence>
<evidence type="ECO:0000259" key="5">
    <source>
        <dbReference type="Pfam" id="PF13844"/>
    </source>
</evidence>
<organism evidence="6 7">
    <name type="scientific">Paraburkholderia phenazinium</name>
    <dbReference type="NCBI Taxonomy" id="60549"/>
    <lineage>
        <taxon>Bacteria</taxon>
        <taxon>Pseudomonadati</taxon>
        <taxon>Pseudomonadota</taxon>
        <taxon>Betaproteobacteria</taxon>
        <taxon>Burkholderiales</taxon>
        <taxon>Burkholderiaceae</taxon>
        <taxon>Paraburkholderia</taxon>
    </lineage>
</organism>
<dbReference type="Gene3D" id="3.40.50.11380">
    <property type="match status" value="1"/>
</dbReference>
<dbReference type="OrthoDB" id="101857at2"/>
<keyword evidence="2 6" id="KW-0808">Transferase</keyword>
<dbReference type="PANTHER" id="PTHR44998:SF1">
    <property type="entry name" value="UDP-N-ACETYLGLUCOSAMINE--PEPTIDE N-ACETYLGLUCOSAMINYLTRANSFERASE 110 KDA SUBUNIT"/>
    <property type="match status" value="1"/>
</dbReference>
<feature type="domain" description="O-GlcNAc transferase C-terminal" evidence="5">
    <location>
        <begin position="283"/>
        <end position="468"/>
    </location>
</feature>
<protein>
    <submittedName>
        <fullName evidence="6">Predicted O-linked N-acetylglucosamine transferase, SPINDLY family</fullName>
    </submittedName>
</protein>
<keyword evidence="4" id="KW-0802">TPR repeat</keyword>
<evidence type="ECO:0000313" key="7">
    <source>
        <dbReference type="Proteomes" id="UP000199706"/>
    </source>
</evidence>
<name>A0A1G7VCG0_9BURK</name>
<dbReference type="InterPro" id="IPR029489">
    <property type="entry name" value="OGT/SEC/SPY_C"/>
</dbReference>
<accession>A0A1G7VCG0</accession>
<dbReference type="AlphaFoldDB" id="A0A1G7VCG0"/>
<feature type="domain" description="O-GlcNAc transferase C-terminal" evidence="5">
    <location>
        <begin position="118"/>
        <end position="275"/>
    </location>
</feature>
<evidence type="ECO:0000256" key="2">
    <source>
        <dbReference type="ARBA" id="ARBA00022679"/>
    </source>
</evidence>
<dbReference type="Proteomes" id="UP000199706">
    <property type="component" value="Unassembled WGS sequence"/>
</dbReference>
<comment type="pathway">
    <text evidence="1">Protein modification; protein glycosylation.</text>
</comment>
<keyword evidence="3" id="KW-0677">Repeat</keyword>
<dbReference type="Pfam" id="PF13844">
    <property type="entry name" value="Glyco_transf_41"/>
    <property type="match status" value="2"/>
</dbReference>
<evidence type="ECO:0000256" key="4">
    <source>
        <dbReference type="ARBA" id="ARBA00022803"/>
    </source>
</evidence>
<dbReference type="GO" id="GO:0016740">
    <property type="term" value="F:transferase activity"/>
    <property type="evidence" value="ECO:0007669"/>
    <property type="project" value="UniProtKB-KW"/>
</dbReference>
<dbReference type="RefSeq" id="WP_090684066.1">
    <property type="nucleotide sequence ID" value="NZ_FNCJ01000004.1"/>
</dbReference>
<dbReference type="SUPFAM" id="SSF53756">
    <property type="entry name" value="UDP-Glycosyltransferase/glycogen phosphorylase"/>
    <property type="match status" value="1"/>
</dbReference>
<sequence length="478" mass="54390">MKKSSKTTMTRSADEHWQNGELEKARRIYQKVNEWEPGDFNLVSKELVCSLHLCNWQRYDYLQRVLRDNFRYKGGFLIGEPLLASPYFTAADLLEVGRRHIRGLSIRENVSPRRRLDATDTSEKLRVGFLGADFYNQATMHLMIGLIEEHDRSRFEYIAYDSGPSNDDPIRQRATQAFDQFHCVSESGNDEIARMIERDGIDILIFIRNLTDPRVGVLAQRPAPIQVAYLYNPSGFGAPAVDFLIADAVIVPPELERHYSERIARLPFSYQPNDRQRPLPQECTRQEFGLPGDSIVLANLGSPFKITPAMFDLWCRILREHPECVLWLLQTNVTVAENLRLEASVRGVDPDRLHFASLEAIPRHITRLSCADLMLDTHPYGGHTGSSDALWAGVPVLTLVGETFASRVAASLLNAVGLSTLATRSETEYVETAGRLIEDRRALAAYRSHLVSRRMNLPLFDVRSYARDFENLLLDLWS</sequence>